<dbReference type="KEGG" id="nlc:EBAPG3_008615"/>
<protein>
    <submittedName>
        <fullName evidence="1">Uncharacterized protein</fullName>
    </submittedName>
</protein>
<gene>
    <name evidence="1" type="ORF">EBAPG3_008615</name>
</gene>
<dbReference type="eggNOG" id="ENOG502ZA22">
    <property type="taxonomic scope" value="Bacteria"/>
</dbReference>
<reference evidence="1 2" key="1">
    <citation type="journal article" date="2015" name="Int. J. Syst. Evol. Microbiol.">
        <title>Nitrosospira lacus sp. nov., a psychrotolerant, ammonia-oxidizing bacterium from sandy lake sediment.</title>
        <authorList>
            <person name="Urakawa H."/>
            <person name="Garcia J.C."/>
            <person name="Nielsen J.L."/>
            <person name="Le V.Q."/>
            <person name="Kozlowski J.A."/>
            <person name="Stein L.Y."/>
            <person name="Lim C.K."/>
            <person name="Pommerening-Roser A."/>
            <person name="Martens-Habbena W."/>
            <person name="Stahl D.A."/>
            <person name="Klotz M.G."/>
        </authorList>
    </citation>
    <scope>NUCLEOTIDE SEQUENCE [LARGE SCALE GENOMIC DNA]</scope>
    <source>
        <strain evidence="1 2">APG3</strain>
    </source>
</reference>
<dbReference type="Proteomes" id="UP000012179">
    <property type="component" value="Chromosome"/>
</dbReference>
<keyword evidence="2" id="KW-1185">Reference proteome</keyword>
<evidence type="ECO:0000313" key="1">
    <source>
        <dbReference type="EMBL" id="ARO87824.1"/>
    </source>
</evidence>
<dbReference type="AlphaFoldDB" id="A0A1W6SPS8"/>
<evidence type="ECO:0000313" key="2">
    <source>
        <dbReference type="Proteomes" id="UP000012179"/>
    </source>
</evidence>
<accession>A0A1W6SPS8</accession>
<sequence length="283" mass="32797">MHYYLWHEIRDNWVNYPKDLQDELRKAGWEPPRPALDENGEPFVDNGSGEDYLYMHRQTIQYANKILARAGDPNYRRIEGWLEIPSPDDPDFPVPAPWFDPGEFPVVIQFMTRSKTELTFQKYLKPWENMFTDPGFLKDISLGMLGALIHTTVHDTVKRRWSAVPGARRPEPGPEVETIPVEWDDPRYNYLPDFYSMQVNPVYWKFYGWVDDRIESWKVVHCIFGSNFWQGKWMGKIPDAGEGAPAGLYERLEDPAVANTHAAETEHLLLTIGRRLASGNSPA</sequence>
<dbReference type="EMBL" id="CP021106">
    <property type="protein sequence ID" value="ARO87824.1"/>
    <property type="molecule type" value="Genomic_DNA"/>
</dbReference>
<organism evidence="1 2">
    <name type="scientific">Nitrosospira lacus</name>
    <dbReference type="NCBI Taxonomy" id="1288494"/>
    <lineage>
        <taxon>Bacteria</taxon>
        <taxon>Pseudomonadati</taxon>
        <taxon>Pseudomonadota</taxon>
        <taxon>Betaproteobacteria</taxon>
        <taxon>Nitrosomonadales</taxon>
        <taxon>Nitrosomonadaceae</taxon>
        <taxon>Nitrosospira</taxon>
    </lineage>
</organism>
<proteinExistence type="predicted"/>
<name>A0A1W6SPS8_9PROT</name>